<dbReference type="STRING" id="394503.Ccel_3443"/>
<evidence type="ECO:0000313" key="1">
    <source>
        <dbReference type="EMBL" id="ACL77731.1"/>
    </source>
</evidence>
<dbReference type="eggNOG" id="COG3599">
    <property type="taxonomic scope" value="Bacteria"/>
</dbReference>
<name>B8I1U6_RUMCH</name>
<reference evidence="1 2" key="1">
    <citation type="submission" date="2009-01" db="EMBL/GenBank/DDBJ databases">
        <title>Complete sequence of Clostridium cellulolyticum H10.</title>
        <authorList>
            <consortium name="US DOE Joint Genome Institute"/>
            <person name="Lucas S."/>
            <person name="Copeland A."/>
            <person name="Lapidus A."/>
            <person name="Glavina del Rio T."/>
            <person name="Dalin E."/>
            <person name="Tice H."/>
            <person name="Bruce D."/>
            <person name="Goodwin L."/>
            <person name="Pitluck S."/>
            <person name="Chertkov O."/>
            <person name="Saunders E."/>
            <person name="Brettin T."/>
            <person name="Detter J.C."/>
            <person name="Han C."/>
            <person name="Larimer F."/>
            <person name="Land M."/>
            <person name="Hauser L."/>
            <person name="Kyrpides N."/>
            <person name="Ivanova N."/>
            <person name="Zhou J."/>
            <person name="Richardson P."/>
        </authorList>
    </citation>
    <scope>NUCLEOTIDE SEQUENCE [LARGE SCALE GENOMIC DNA]</scope>
    <source>
        <strain evidence="2">ATCC 35319 / DSM 5812 / JCM 6584 / H10</strain>
    </source>
</reference>
<dbReference type="Pfam" id="PF05103">
    <property type="entry name" value="DivIVA"/>
    <property type="match status" value="1"/>
</dbReference>
<dbReference type="AlphaFoldDB" id="B8I1U6"/>
<proteinExistence type="predicted"/>
<dbReference type="Proteomes" id="UP000001349">
    <property type="component" value="Chromosome"/>
</dbReference>
<dbReference type="PANTHER" id="PTHR35794">
    <property type="entry name" value="CELL DIVISION PROTEIN DIVIVA"/>
    <property type="match status" value="1"/>
</dbReference>
<organism evidence="1 2">
    <name type="scientific">Ruminiclostridium cellulolyticum (strain ATCC 35319 / DSM 5812 / JCM 6584 / H10)</name>
    <name type="common">Clostridium cellulolyticum</name>
    <dbReference type="NCBI Taxonomy" id="394503"/>
    <lineage>
        <taxon>Bacteria</taxon>
        <taxon>Bacillati</taxon>
        <taxon>Bacillota</taxon>
        <taxon>Clostridia</taxon>
        <taxon>Eubacteriales</taxon>
        <taxon>Oscillospiraceae</taxon>
        <taxon>Ruminiclostridium</taxon>
    </lineage>
</organism>
<dbReference type="Gene3D" id="6.10.250.660">
    <property type="match status" value="1"/>
</dbReference>
<dbReference type="InterPro" id="IPR007793">
    <property type="entry name" value="DivIVA_fam"/>
</dbReference>
<keyword evidence="2" id="KW-1185">Reference proteome</keyword>
<dbReference type="RefSeq" id="WP_015926783.1">
    <property type="nucleotide sequence ID" value="NC_011898.1"/>
</dbReference>
<sequence length="154" mass="17501">MYYTPEDFKCLCIKKSLVNGYCRKQVDAILAQVGEDYISMAKESEEIKNKIDILNETVQHYKILEESLQHSIIVAQHTSEQIKTNACEKAKNITDEAEISAKKIIETANLEVIKAKGKLDEIKGQLYSFKTKSEALISAQLDVLQQLFSEKNNE</sequence>
<accession>B8I1U6</accession>
<dbReference type="HOGENOM" id="CLU_076854_3_2_9"/>
<evidence type="ECO:0000313" key="2">
    <source>
        <dbReference type="Proteomes" id="UP000001349"/>
    </source>
</evidence>
<dbReference type="PANTHER" id="PTHR35794:SF2">
    <property type="entry name" value="CELL DIVISION PROTEIN DIVIVA"/>
    <property type="match status" value="1"/>
</dbReference>
<dbReference type="KEGG" id="cce:Ccel_3443"/>
<dbReference type="EMBL" id="CP001348">
    <property type="protein sequence ID" value="ACL77731.1"/>
    <property type="molecule type" value="Genomic_DNA"/>
</dbReference>
<protein>
    <submittedName>
        <fullName evidence="1">DivIVA family protein</fullName>
    </submittedName>
</protein>
<gene>
    <name evidence="1" type="ordered locus">Ccel_3443</name>
</gene>
<dbReference type="OrthoDB" id="1739057at2"/>